<feature type="region of interest" description="Disordered" evidence="1">
    <location>
        <begin position="59"/>
        <end position="131"/>
    </location>
</feature>
<dbReference type="EMBL" id="JABEZY010000009">
    <property type="protein sequence ID" value="MBA0746607.1"/>
    <property type="molecule type" value="Genomic_DNA"/>
</dbReference>
<proteinExistence type="predicted"/>
<keyword evidence="3" id="KW-1185">Reference proteome</keyword>
<evidence type="ECO:0000313" key="2">
    <source>
        <dbReference type="EMBL" id="MBA0746607.1"/>
    </source>
</evidence>
<evidence type="ECO:0000256" key="1">
    <source>
        <dbReference type="SAM" id="MobiDB-lite"/>
    </source>
</evidence>
<name>A0A7J9CDT8_GOSGO</name>
<comment type="caution">
    <text evidence="2">The sequence shown here is derived from an EMBL/GenBank/DDBJ whole genome shotgun (WGS) entry which is preliminary data.</text>
</comment>
<dbReference type="Proteomes" id="UP000593579">
    <property type="component" value="Unassembled WGS sequence"/>
</dbReference>
<reference evidence="2 3" key="1">
    <citation type="journal article" date="2019" name="Genome Biol. Evol.">
        <title>Insights into the evolution of the New World diploid cottons (Gossypium, subgenus Houzingenia) based on genome sequencing.</title>
        <authorList>
            <person name="Grover C.E."/>
            <person name="Arick M.A. 2nd"/>
            <person name="Thrash A."/>
            <person name="Conover J.L."/>
            <person name="Sanders W.S."/>
            <person name="Peterson D.G."/>
            <person name="Frelichowski J.E."/>
            <person name="Scheffler J.A."/>
            <person name="Scheffler B.E."/>
            <person name="Wendel J.F."/>
        </authorList>
    </citation>
    <scope>NUCLEOTIDE SEQUENCE [LARGE SCALE GENOMIC DNA]</scope>
    <source>
        <strain evidence="2">5</strain>
        <tissue evidence="2">Leaf</tissue>
    </source>
</reference>
<protein>
    <submittedName>
        <fullName evidence="2">Uncharacterized protein</fullName>
    </submittedName>
</protein>
<accession>A0A7J9CDT8</accession>
<organism evidence="2 3">
    <name type="scientific">Gossypium gossypioides</name>
    <name type="common">Mexican cotton</name>
    <name type="synonym">Selera gossypioides</name>
    <dbReference type="NCBI Taxonomy" id="34282"/>
    <lineage>
        <taxon>Eukaryota</taxon>
        <taxon>Viridiplantae</taxon>
        <taxon>Streptophyta</taxon>
        <taxon>Embryophyta</taxon>
        <taxon>Tracheophyta</taxon>
        <taxon>Spermatophyta</taxon>
        <taxon>Magnoliopsida</taxon>
        <taxon>eudicotyledons</taxon>
        <taxon>Gunneridae</taxon>
        <taxon>Pentapetalae</taxon>
        <taxon>rosids</taxon>
        <taxon>malvids</taxon>
        <taxon>Malvales</taxon>
        <taxon>Malvaceae</taxon>
        <taxon>Malvoideae</taxon>
        <taxon>Gossypium</taxon>
    </lineage>
</organism>
<feature type="compositionally biased region" description="Basic and acidic residues" evidence="1">
    <location>
        <begin position="85"/>
        <end position="101"/>
    </location>
</feature>
<dbReference type="AlphaFoldDB" id="A0A7J9CDT8"/>
<sequence>MGRKTALEVGEAIGEVMAIDWRDRDGGHKTQKCMAEGGQKELNKAELQYGNCLRVQMGSTTQGKGNWRNGVDFLEGGEGSNKKTKVGDEESRLSSHAEKRQAWGIRDGGRRNRGKREKKQEVKVGTTLKTT</sequence>
<evidence type="ECO:0000313" key="3">
    <source>
        <dbReference type="Proteomes" id="UP000593579"/>
    </source>
</evidence>
<gene>
    <name evidence="2" type="ORF">Gogos_009110</name>
</gene>